<dbReference type="CTD" id="200539"/>
<dbReference type="GO" id="GO:0005634">
    <property type="term" value="C:nucleus"/>
    <property type="evidence" value="ECO:0007669"/>
    <property type="project" value="UniProtKB-SubCell"/>
</dbReference>
<comment type="subunit">
    <text evidence="7">Interacts with titin/TTN and MYPN.</text>
</comment>
<dbReference type="AlphaFoldDB" id="A0A8B7SU04"/>
<evidence type="ECO:0000256" key="4">
    <source>
        <dbReference type="ARBA" id="ARBA00023054"/>
    </source>
</evidence>
<dbReference type="GO" id="GO:0005737">
    <property type="term" value="C:cytoplasm"/>
    <property type="evidence" value="ECO:0007669"/>
    <property type="project" value="UniProtKB-ARBA"/>
</dbReference>
<reference evidence="12" key="1">
    <citation type="submission" date="2025-08" db="UniProtKB">
        <authorList>
            <consortium name="RefSeq"/>
        </authorList>
    </citation>
    <scope>IDENTIFICATION</scope>
    <source>
        <tissue evidence="12">Muscle</tissue>
    </source>
</reference>
<sequence>MDIVSVQQLVSGERQEGKVLGCGHEVPDPGGWPSDWRRGPQEAVARERRKVEEEKKRRLERFNSSRIHLDNLADLENLVQRRREKLLKRRVPPRAPEPMVKLQPQTQLESVDLDTFLKAAAENQEALINKYLADGGDPSAHDKLHRTALHWACLKGHSQLVNKLLEAGATVDARDMLDRTPVFWACRGGHLDILKQLLNQGAQVNARDKIWSTPLHVAVRTGHCECLEHLIACGAHMDAQDKEGDTALHEAVRHGHYRAMKVLLLYGAQLGMQNQASLTPVQLARDWQRGIRETLQAHVGHHRTR</sequence>
<dbReference type="PRINTS" id="PR01415">
    <property type="entry name" value="ANKYRIN"/>
</dbReference>
<dbReference type="Proteomes" id="UP000694851">
    <property type="component" value="Unplaced"/>
</dbReference>
<gene>
    <name evidence="12" type="primary">ANKRD23</name>
</gene>
<dbReference type="InterPro" id="IPR036770">
    <property type="entry name" value="Ankyrin_rpt-contain_sf"/>
</dbReference>
<dbReference type="PANTHER" id="PTHR24193">
    <property type="entry name" value="ANKYRIN REPEAT PROTEIN"/>
    <property type="match status" value="1"/>
</dbReference>
<dbReference type="KEGG" id="hai:109392007"/>
<evidence type="ECO:0000256" key="10">
    <source>
        <dbReference type="PROSITE-ProRule" id="PRU00023"/>
    </source>
</evidence>
<evidence type="ECO:0000256" key="5">
    <source>
        <dbReference type="ARBA" id="ARBA00023242"/>
    </source>
</evidence>
<dbReference type="SUPFAM" id="SSF48403">
    <property type="entry name" value="Ankyrin repeat"/>
    <property type="match status" value="1"/>
</dbReference>
<proteinExistence type="predicted"/>
<evidence type="ECO:0000256" key="3">
    <source>
        <dbReference type="ARBA" id="ARBA00023043"/>
    </source>
</evidence>
<keyword evidence="3 10" id="KW-0040">ANK repeat</keyword>
<dbReference type="SMART" id="SM00248">
    <property type="entry name" value="ANK"/>
    <property type="match status" value="4"/>
</dbReference>
<evidence type="ECO:0000313" key="11">
    <source>
        <dbReference type="Proteomes" id="UP000694851"/>
    </source>
</evidence>
<dbReference type="Gene3D" id="1.25.40.20">
    <property type="entry name" value="Ankyrin repeat-containing domain"/>
    <property type="match status" value="2"/>
</dbReference>
<evidence type="ECO:0000256" key="1">
    <source>
        <dbReference type="ARBA" id="ARBA00004123"/>
    </source>
</evidence>
<dbReference type="PANTHER" id="PTHR24193:SF122">
    <property type="entry name" value="ANKYRIN REPEAT DOMAIN-CONTAINING PROTEIN 23"/>
    <property type="match status" value="1"/>
</dbReference>
<comment type="function">
    <text evidence="6">May be involved in the energy metabolism. Could be a molecular link between myofibrillar stretch-induced signaling pathways and muscle gene expression.</text>
</comment>
<evidence type="ECO:0000256" key="6">
    <source>
        <dbReference type="ARBA" id="ARBA00058558"/>
    </source>
</evidence>
<feature type="repeat" description="ANK" evidence="10">
    <location>
        <begin position="210"/>
        <end position="242"/>
    </location>
</feature>
<dbReference type="FunFam" id="1.25.40.20:FF:000413">
    <property type="entry name" value="Ankyrin repeat domain 23"/>
    <property type="match status" value="1"/>
</dbReference>
<keyword evidence="4" id="KW-0175">Coiled coil</keyword>
<name>A0A8B7SU04_HIPAR</name>
<dbReference type="PROSITE" id="PS50297">
    <property type="entry name" value="ANK_REP_REGION"/>
    <property type="match status" value="4"/>
</dbReference>
<comment type="subcellular location">
    <subcellularLocation>
        <location evidence="1">Nucleus</location>
    </subcellularLocation>
</comment>
<dbReference type="OrthoDB" id="9995210at2759"/>
<keyword evidence="11" id="KW-1185">Reference proteome</keyword>
<feature type="repeat" description="ANK" evidence="10">
    <location>
        <begin position="243"/>
        <end position="275"/>
    </location>
</feature>
<evidence type="ECO:0000313" key="12">
    <source>
        <dbReference type="RefSeq" id="XP_019515590.1"/>
    </source>
</evidence>
<dbReference type="FunFam" id="1.25.40.20:FF:000093">
    <property type="entry name" value="ankyrin repeat domain-containing protein 2"/>
    <property type="match status" value="1"/>
</dbReference>
<organism evidence="11 12">
    <name type="scientific">Hipposideros armiger</name>
    <name type="common">Great Himalayan leaf-nosed bat</name>
    <dbReference type="NCBI Taxonomy" id="186990"/>
    <lineage>
        <taxon>Eukaryota</taxon>
        <taxon>Metazoa</taxon>
        <taxon>Chordata</taxon>
        <taxon>Craniata</taxon>
        <taxon>Vertebrata</taxon>
        <taxon>Euteleostomi</taxon>
        <taxon>Mammalia</taxon>
        <taxon>Eutheria</taxon>
        <taxon>Laurasiatheria</taxon>
        <taxon>Chiroptera</taxon>
        <taxon>Yinpterochiroptera</taxon>
        <taxon>Rhinolophoidea</taxon>
        <taxon>Hipposideridae</taxon>
        <taxon>Hipposideros</taxon>
    </lineage>
</organism>
<evidence type="ECO:0000256" key="2">
    <source>
        <dbReference type="ARBA" id="ARBA00022737"/>
    </source>
</evidence>
<dbReference type="GO" id="GO:0045944">
    <property type="term" value="P:positive regulation of transcription by RNA polymerase II"/>
    <property type="evidence" value="ECO:0007669"/>
    <property type="project" value="TreeGrafter"/>
</dbReference>
<dbReference type="PROSITE" id="PS50088">
    <property type="entry name" value="ANK_REPEAT"/>
    <property type="match status" value="4"/>
</dbReference>
<protein>
    <recommendedName>
        <fullName evidence="8">Ankyrin repeat domain-containing protein 23</fullName>
    </recommendedName>
    <alternativeName>
        <fullName evidence="9">Diabetes-related ankyrin repeat protein</fullName>
    </alternativeName>
</protein>
<dbReference type="InterPro" id="IPR050663">
    <property type="entry name" value="Ankyrin-SOCS_Box"/>
</dbReference>
<dbReference type="GO" id="GO:0000976">
    <property type="term" value="F:transcription cis-regulatory region binding"/>
    <property type="evidence" value="ECO:0007669"/>
    <property type="project" value="TreeGrafter"/>
</dbReference>
<keyword evidence="2" id="KW-0677">Repeat</keyword>
<evidence type="ECO:0000256" key="9">
    <source>
        <dbReference type="ARBA" id="ARBA00082248"/>
    </source>
</evidence>
<evidence type="ECO:0000256" key="7">
    <source>
        <dbReference type="ARBA" id="ARBA00065383"/>
    </source>
</evidence>
<dbReference type="InterPro" id="IPR002110">
    <property type="entry name" value="Ankyrin_rpt"/>
</dbReference>
<dbReference type="GeneID" id="109392007"/>
<feature type="repeat" description="ANK" evidence="10">
    <location>
        <begin position="177"/>
        <end position="209"/>
    </location>
</feature>
<dbReference type="Pfam" id="PF12796">
    <property type="entry name" value="Ank_2"/>
    <property type="match status" value="2"/>
</dbReference>
<keyword evidence="5" id="KW-0539">Nucleus</keyword>
<evidence type="ECO:0000256" key="8">
    <source>
        <dbReference type="ARBA" id="ARBA00067257"/>
    </source>
</evidence>
<dbReference type="RefSeq" id="XP_019515590.1">
    <property type="nucleotide sequence ID" value="XM_019660045.1"/>
</dbReference>
<feature type="repeat" description="ANK" evidence="10">
    <location>
        <begin position="144"/>
        <end position="176"/>
    </location>
</feature>
<accession>A0A8B7SU04</accession>